<gene>
    <name evidence="2" type="ORF">MSL71_40880</name>
</gene>
<sequence>MAHLNYSRPESSLLRQGRRTMAHPEGSPHHLQGSVAAPCRAAATLFRDAGPLYRGSCPMPETAGKCLAQGVFRAFNGHFQGKGTHRCGCVRPPPRSVQPSCNTRPPAARPPFTIVPENASVPFGAAFNGVPFTPRALCLTPISSFLFAILNFSPKCSLSNMKPNETFHNENVPPLRPNLNTGHPLVIRFSQ</sequence>
<dbReference type="AlphaFoldDB" id="A0A4U8YRR1"/>
<name>A0A4U8YRR1_9BACT</name>
<evidence type="ECO:0000313" key="2">
    <source>
        <dbReference type="EMBL" id="VFQ46424.1"/>
    </source>
</evidence>
<dbReference type="Proteomes" id="UP000507962">
    <property type="component" value="Unassembled WGS sequence"/>
</dbReference>
<keyword evidence="3" id="KW-1185">Reference proteome</keyword>
<dbReference type="EMBL" id="CAADHO010000009">
    <property type="protein sequence ID" value="VFQ46424.1"/>
    <property type="molecule type" value="Genomic_DNA"/>
</dbReference>
<evidence type="ECO:0000313" key="3">
    <source>
        <dbReference type="Proteomes" id="UP000507962"/>
    </source>
</evidence>
<evidence type="ECO:0000256" key="1">
    <source>
        <dbReference type="SAM" id="MobiDB-lite"/>
    </source>
</evidence>
<protein>
    <submittedName>
        <fullName evidence="2">Uncharacterized protein</fullName>
    </submittedName>
</protein>
<reference evidence="2 3" key="1">
    <citation type="submission" date="2019-03" db="EMBL/GenBank/DDBJ databases">
        <authorList>
            <person name="Nijsse B."/>
        </authorList>
    </citation>
    <scope>NUCLEOTIDE SEQUENCE [LARGE SCALE GENOMIC DNA]</scope>
    <source>
        <strain evidence="2">Desulfoluna butyratoxydans MSL71</strain>
    </source>
</reference>
<organism evidence="2 3">
    <name type="scientific">Desulfoluna butyratoxydans</name>
    <dbReference type="NCBI Taxonomy" id="231438"/>
    <lineage>
        <taxon>Bacteria</taxon>
        <taxon>Pseudomonadati</taxon>
        <taxon>Thermodesulfobacteriota</taxon>
        <taxon>Desulfobacteria</taxon>
        <taxon>Desulfobacterales</taxon>
        <taxon>Desulfolunaceae</taxon>
        <taxon>Desulfoluna</taxon>
    </lineage>
</organism>
<feature type="region of interest" description="Disordered" evidence="1">
    <location>
        <begin position="1"/>
        <end position="33"/>
    </location>
</feature>
<proteinExistence type="predicted"/>
<accession>A0A4U8YRR1</accession>